<dbReference type="RefSeq" id="WP_016877674.1">
    <property type="nucleotide sequence ID" value="NZ_AJLN01000015.1"/>
</dbReference>
<protein>
    <submittedName>
        <fullName evidence="1">Uncharacterized protein</fullName>
    </submittedName>
</protein>
<dbReference type="AlphaFoldDB" id="A0A3S0YG40"/>
<reference evidence="1 2" key="1">
    <citation type="journal article" date="2019" name="Genome Biol. Evol.">
        <title>Day and night: Metabolic profiles and evolutionary relationships of six axenic non-marine cyanobacteria.</title>
        <authorList>
            <person name="Will S.E."/>
            <person name="Henke P."/>
            <person name="Boedeker C."/>
            <person name="Huang S."/>
            <person name="Brinkmann H."/>
            <person name="Rohde M."/>
            <person name="Jarek M."/>
            <person name="Friedl T."/>
            <person name="Seufert S."/>
            <person name="Schumacher M."/>
            <person name="Overmann J."/>
            <person name="Neumann-Schaal M."/>
            <person name="Petersen J."/>
        </authorList>
    </citation>
    <scope>NUCLEOTIDE SEQUENCE [LARGE SCALE GENOMIC DNA]</scope>
    <source>
        <strain evidence="1 2">PCC 6912</strain>
    </source>
</reference>
<dbReference type="EMBL" id="RSCJ01000006">
    <property type="protein sequence ID" value="RUR83814.1"/>
    <property type="molecule type" value="Genomic_DNA"/>
</dbReference>
<dbReference type="OrthoDB" id="457991at2"/>
<gene>
    <name evidence="1" type="ORF">PCC6912_20570</name>
</gene>
<name>A0A3S0YG40_CHLFR</name>
<evidence type="ECO:0000313" key="1">
    <source>
        <dbReference type="EMBL" id="RUR83814.1"/>
    </source>
</evidence>
<comment type="caution">
    <text evidence="1">The sequence shown here is derived from an EMBL/GenBank/DDBJ whole genome shotgun (WGS) entry which is preliminary data.</text>
</comment>
<sequence length="240" mass="28664">MISLELFKIPIICKETIIYLENLSQKANLLSLYQKLFPEQWNESITPLDRKAHPDCIYSDREIEFIQLVDSNLFPVEFVDEIEACDKYEYIPIVPQIIEWWENDFEDLETSEKFLLSVMGNGYQLEYWEEKFGFEPEYIARVEDIDFQKLVKICNKFKSPLQYLATSLSILDYSTGNIWLDTTYETGDWWDWTEENIVFLAQKWQEATIMLDQFQELSDWIKTSVANRNKIIRIWNKAAK</sequence>
<organism evidence="1 2">
    <name type="scientific">Chlorogloeopsis fritschii PCC 6912</name>
    <dbReference type="NCBI Taxonomy" id="211165"/>
    <lineage>
        <taxon>Bacteria</taxon>
        <taxon>Bacillati</taxon>
        <taxon>Cyanobacteriota</taxon>
        <taxon>Cyanophyceae</taxon>
        <taxon>Nostocales</taxon>
        <taxon>Chlorogloeopsidaceae</taxon>
        <taxon>Chlorogloeopsis</taxon>
    </lineage>
</organism>
<keyword evidence="2" id="KW-1185">Reference proteome</keyword>
<evidence type="ECO:0000313" key="2">
    <source>
        <dbReference type="Proteomes" id="UP000268857"/>
    </source>
</evidence>
<proteinExistence type="predicted"/>
<dbReference type="Proteomes" id="UP000268857">
    <property type="component" value="Unassembled WGS sequence"/>
</dbReference>
<accession>A0A3S0YG40</accession>
<dbReference type="STRING" id="211165.GCA_000317285_00081"/>